<name>A0A7L1TER8_ARAGA</name>
<dbReference type="SUPFAM" id="SSF48726">
    <property type="entry name" value="Immunoglobulin"/>
    <property type="match status" value="2"/>
</dbReference>
<dbReference type="InterPro" id="IPR013106">
    <property type="entry name" value="Ig_V-set"/>
</dbReference>
<evidence type="ECO:0000256" key="1">
    <source>
        <dbReference type="ARBA" id="ARBA00022729"/>
    </source>
</evidence>
<evidence type="ECO:0000256" key="4">
    <source>
        <dbReference type="ARBA" id="ARBA00023319"/>
    </source>
</evidence>
<keyword evidence="2" id="KW-1015">Disulfide bond</keyword>
<evidence type="ECO:0000313" key="7">
    <source>
        <dbReference type="Proteomes" id="UP000567570"/>
    </source>
</evidence>
<dbReference type="AlphaFoldDB" id="A0A7L1TER8"/>
<dbReference type="SMART" id="SM00407">
    <property type="entry name" value="IGc1"/>
    <property type="match status" value="1"/>
</dbReference>
<dbReference type="EMBL" id="VXBL01009726">
    <property type="protein sequence ID" value="NXO59963.1"/>
    <property type="molecule type" value="Genomic_DNA"/>
</dbReference>
<evidence type="ECO:0000256" key="2">
    <source>
        <dbReference type="ARBA" id="ARBA00023157"/>
    </source>
</evidence>
<dbReference type="Proteomes" id="UP000567570">
    <property type="component" value="Unassembled WGS sequence"/>
</dbReference>
<keyword evidence="1" id="KW-0732">Signal</keyword>
<feature type="domain" description="Ig-like" evidence="5">
    <location>
        <begin position="113"/>
        <end position="205"/>
    </location>
</feature>
<evidence type="ECO:0000313" key="6">
    <source>
        <dbReference type="EMBL" id="NXO59963.1"/>
    </source>
</evidence>
<dbReference type="Gene3D" id="2.60.40.10">
    <property type="entry name" value="Immunoglobulins"/>
    <property type="match status" value="2"/>
</dbReference>
<dbReference type="PROSITE" id="PS50835">
    <property type="entry name" value="IG_LIKE"/>
    <property type="match status" value="2"/>
</dbReference>
<feature type="domain" description="Ig-like" evidence="5">
    <location>
        <begin position="5"/>
        <end position="86"/>
    </location>
</feature>
<dbReference type="FunFam" id="2.60.40.10:FF:000295">
    <property type="entry name" value="Tyrosine-protein phosphatase non-receptor type substrate 1"/>
    <property type="match status" value="1"/>
</dbReference>
<dbReference type="InterPro" id="IPR013783">
    <property type="entry name" value="Ig-like_fold"/>
</dbReference>
<dbReference type="InterPro" id="IPR036179">
    <property type="entry name" value="Ig-like_dom_sf"/>
</dbReference>
<evidence type="ECO:0000256" key="3">
    <source>
        <dbReference type="ARBA" id="ARBA00023180"/>
    </source>
</evidence>
<keyword evidence="7" id="KW-1185">Reference proteome</keyword>
<dbReference type="Pfam" id="PF07654">
    <property type="entry name" value="C1-set"/>
    <property type="match status" value="1"/>
</dbReference>
<dbReference type="SMART" id="SM00406">
    <property type="entry name" value="IGv"/>
    <property type="match status" value="1"/>
</dbReference>
<organism evidence="6 7">
    <name type="scientific">Aramus guarauna</name>
    <name type="common">Limpkin</name>
    <name type="synonym">Scolopax guarauna</name>
    <dbReference type="NCBI Taxonomy" id="54356"/>
    <lineage>
        <taxon>Eukaryota</taxon>
        <taxon>Metazoa</taxon>
        <taxon>Chordata</taxon>
        <taxon>Craniata</taxon>
        <taxon>Vertebrata</taxon>
        <taxon>Euteleostomi</taxon>
        <taxon>Archelosauria</taxon>
        <taxon>Archosauria</taxon>
        <taxon>Dinosauria</taxon>
        <taxon>Saurischia</taxon>
        <taxon>Theropoda</taxon>
        <taxon>Coelurosauria</taxon>
        <taxon>Aves</taxon>
        <taxon>Neognathae</taxon>
        <taxon>Neoaves</taxon>
        <taxon>Gruiformes</taxon>
        <taxon>Aramidae</taxon>
        <taxon>Aramus</taxon>
    </lineage>
</organism>
<dbReference type="InterPro" id="IPR051755">
    <property type="entry name" value="Ig-like_CS_Receptor"/>
</dbReference>
<comment type="caution">
    <text evidence="6">The sequence shown here is derived from an EMBL/GenBank/DDBJ whole genome shotgun (WGS) entry which is preliminary data.</text>
</comment>
<protein>
    <submittedName>
        <fullName evidence="6">SHPS1 phosphatase</fullName>
    </submittedName>
</protein>
<reference evidence="6 7" key="1">
    <citation type="submission" date="2019-09" db="EMBL/GenBank/DDBJ databases">
        <title>Bird 10,000 Genomes (B10K) Project - Family phase.</title>
        <authorList>
            <person name="Zhang G."/>
        </authorList>
    </citation>
    <scope>NUCLEOTIDE SEQUENCE [LARGE SCALE GENOMIC DNA]</scope>
    <source>
        <strain evidence="6">B10K-DU-002-11</strain>
        <tissue evidence="6">Muscle</tissue>
    </source>
</reference>
<feature type="non-terminal residue" evidence="6">
    <location>
        <position position="215"/>
    </location>
</feature>
<dbReference type="InterPro" id="IPR003599">
    <property type="entry name" value="Ig_sub"/>
</dbReference>
<keyword evidence="4" id="KW-0393">Immunoglobulin domain</keyword>
<proteinExistence type="predicted"/>
<keyword evidence="3" id="KW-0325">Glycoprotein</keyword>
<dbReference type="PANTHER" id="PTHR19971">
    <property type="entry name" value="SIGNAL-REGULATORY PROTEIN BETA"/>
    <property type="match status" value="1"/>
</dbReference>
<feature type="non-terminal residue" evidence="6">
    <location>
        <position position="1"/>
    </location>
</feature>
<sequence>QDFKPEQPQDKVEVTAGQTITLNCTTKIVSFPGPVKWLKGWGSGNETIYDQTGTFPRVTRAVSESDTDFTIHIRDAQPEDAGTYYCVKFPKSLDPNEPYLSGKGTVVSVRAAPTQLVVSGPSHREKPGQSVPFTCTARRFFPKDITVKWLKDKAEISAQQPQITPERMNSSYNMSSTVTVMLQEDDVRSQLICEVQHPELSSPLRGMYQLRRALR</sequence>
<gene>
    <name evidence="6" type="primary">Sirpa_1</name>
    <name evidence="6" type="ORF">ARAGUA_R10661</name>
</gene>
<dbReference type="Pfam" id="PF07686">
    <property type="entry name" value="V-set"/>
    <property type="match status" value="1"/>
</dbReference>
<accession>A0A7L1TER8</accession>
<dbReference type="InterPro" id="IPR003597">
    <property type="entry name" value="Ig_C1-set"/>
</dbReference>
<evidence type="ECO:0000259" key="5">
    <source>
        <dbReference type="PROSITE" id="PS50835"/>
    </source>
</evidence>
<dbReference type="SMART" id="SM00409">
    <property type="entry name" value="IG"/>
    <property type="match status" value="1"/>
</dbReference>
<dbReference type="InterPro" id="IPR007110">
    <property type="entry name" value="Ig-like_dom"/>
</dbReference>